<feature type="region of interest" description="Disordered" evidence="1">
    <location>
        <begin position="124"/>
        <end position="149"/>
    </location>
</feature>
<evidence type="ECO:0000313" key="2">
    <source>
        <dbReference type="EMBL" id="KAF2113676.1"/>
    </source>
</evidence>
<feature type="compositionally biased region" description="Basic and acidic residues" evidence="1">
    <location>
        <begin position="15"/>
        <end position="25"/>
    </location>
</feature>
<dbReference type="AlphaFoldDB" id="A0A6A5Z3N2"/>
<dbReference type="Proteomes" id="UP000799770">
    <property type="component" value="Unassembled WGS sequence"/>
</dbReference>
<gene>
    <name evidence="2" type="ORF">BDV96DRAFT_601157</name>
</gene>
<sequence length="149" mass="16855">MDGSIAVSEAASQRQPRDTGPDGHAIEEQLLNCPHRSIQEETEPWSRRFGTQCLPRPALEIPFMNHQLLRNQHVRGREVSRRPVETWKTCIGVLTVERTRKGAKDAAIELLTVRETAFGAIETGRRRSATRQAAAQRATTTTRRRLEDC</sequence>
<organism evidence="2 3">
    <name type="scientific">Lophiotrema nucula</name>
    <dbReference type="NCBI Taxonomy" id="690887"/>
    <lineage>
        <taxon>Eukaryota</taxon>
        <taxon>Fungi</taxon>
        <taxon>Dikarya</taxon>
        <taxon>Ascomycota</taxon>
        <taxon>Pezizomycotina</taxon>
        <taxon>Dothideomycetes</taxon>
        <taxon>Pleosporomycetidae</taxon>
        <taxon>Pleosporales</taxon>
        <taxon>Lophiotremataceae</taxon>
        <taxon>Lophiotrema</taxon>
    </lineage>
</organism>
<name>A0A6A5Z3N2_9PLEO</name>
<evidence type="ECO:0000256" key="1">
    <source>
        <dbReference type="SAM" id="MobiDB-lite"/>
    </source>
</evidence>
<accession>A0A6A5Z3N2</accession>
<proteinExistence type="predicted"/>
<evidence type="ECO:0000313" key="3">
    <source>
        <dbReference type="Proteomes" id="UP000799770"/>
    </source>
</evidence>
<feature type="region of interest" description="Disordered" evidence="1">
    <location>
        <begin position="1"/>
        <end position="25"/>
    </location>
</feature>
<reference evidence="2" key="1">
    <citation type="journal article" date="2020" name="Stud. Mycol.">
        <title>101 Dothideomycetes genomes: a test case for predicting lifestyles and emergence of pathogens.</title>
        <authorList>
            <person name="Haridas S."/>
            <person name="Albert R."/>
            <person name="Binder M."/>
            <person name="Bloem J."/>
            <person name="Labutti K."/>
            <person name="Salamov A."/>
            <person name="Andreopoulos B."/>
            <person name="Baker S."/>
            <person name="Barry K."/>
            <person name="Bills G."/>
            <person name="Bluhm B."/>
            <person name="Cannon C."/>
            <person name="Castanera R."/>
            <person name="Culley D."/>
            <person name="Daum C."/>
            <person name="Ezra D."/>
            <person name="Gonzalez J."/>
            <person name="Henrissat B."/>
            <person name="Kuo A."/>
            <person name="Liang C."/>
            <person name="Lipzen A."/>
            <person name="Lutzoni F."/>
            <person name="Magnuson J."/>
            <person name="Mondo S."/>
            <person name="Nolan M."/>
            <person name="Ohm R."/>
            <person name="Pangilinan J."/>
            <person name="Park H.-J."/>
            <person name="Ramirez L."/>
            <person name="Alfaro M."/>
            <person name="Sun H."/>
            <person name="Tritt A."/>
            <person name="Yoshinaga Y."/>
            <person name="Zwiers L.-H."/>
            <person name="Turgeon B."/>
            <person name="Goodwin S."/>
            <person name="Spatafora J."/>
            <person name="Crous P."/>
            <person name="Grigoriev I."/>
        </authorList>
    </citation>
    <scope>NUCLEOTIDE SEQUENCE</scope>
    <source>
        <strain evidence="2">CBS 627.86</strain>
    </source>
</reference>
<feature type="compositionally biased region" description="Low complexity" evidence="1">
    <location>
        <begin position="130"/>
        <end position="141"/>
    </location>
</feature>
<protein>
    <submittedName>
        <fullName evidence="2">Uncharacterized protein</fullName>
    </submittedName>
</protein>
<keyword evidence="3" id="KW-1185">Reference proteome</keyword>
<dbReference type="EMBL" id="ML977327">
    <property type="protein sequence ID" value="KAF2113676.1"/>
    <property type="molecule type" value="Genomic_DNA"/>
</dbReference>